<dbReference type="PANTHER" id="PTHR10039">
    <property type="entry name" value="AMELOGENIN"/>
    <property type="match status" value="1"/>
</dbReference>
<organism evidence="4 5">
    <name type="scientific">Armillaria luteobubalina</name>
    <dbReference type="NCBI Taxonomy" id="153913"/>
    <lineage>
        <taxon>Eukaryota</taxon>
        <taxon>Fungi</taxon>
        <taxon>Dikarya</taxon>
        <taxon>Basidiomycota</taxon>
        <taxon>Agaricomycotina</taxon>
        <taxon>Agaricomycetes</taxon>
        <taxon>Agaricomycetidae</taxon>
        <taxon>Agaricales</taxon>
        <taxon>Marasmiineae</taxon>
        <taxon>Physalacriaceae</taxon>
        <taxon>Armillaria</taxon>
    </lineage>
</organism>
<keyword evidence="5" id="KW-1185">Reference proteome</keyword>
<keyword evidence="2" id="KW-1133">Transmembrane helix</keyword>
<reference evidence="4" key="1">
    <citation type="submission" date="2023-06" db="EMBL/GenBank/DDBJ databases">
        <authorList>
            <consortium name="Lawrence Berkeley National Laboratory"/>
            <person name="Ahrendt S."/>
            <person name="Sahu N."/>
            <person name="Indic B."/>
            <person name="Wong-Bajracharya J."/>
            <person name="Merenyi Z."/>
            <person name="Ke H.-M."/>
            <person name="Monk M."/>
            <person name="Kocsube S."/>
            <person name="Drula E."/>
            <person name="Lipzen A."/>
            <person name="Balint B."/>
            <person name="Henrissat B."/>
            <person name="Andreopoulos B."/>
            <person name="Martin F.M."/>
            <person name="Harder C.B."/>
            <person name="Rigling D."/>
            <person name="Ford K.L."/>
            <person name="Foster G.D."/>
            <person name="Pangilinan J."/>
            <person name="Papanicolaou A."/>
            <person name="Barry K."/>
            <person name="LaButti K."/>
            <person name="Viragh M."/>
            <person name="Koriabine M."/>
            <person name="Yan M."/>
            <person name="Riley R."/>
            <person name="Champramary S."/>
            <person name="Plett K.L."/>
            <person name="Tsai I.J."/>
            <person name="Slot J."/>
            <person name="Sipos G."/>
            <person name="Plett J."/>
            <person name="Nagy L.G."/>
            <person name="Grigoriev I.V."/>
        </authorList>
    </citation>
    <scope>NUCLEOTIDE SEQUENCE</scope>
    <source>
        <strain evidence="4">HWK02</strain>
    </source>
</reference>
<gene>
    <name evidence="4" type="ORF">EDD18DRAFT_1163276</name>
</gene>
<feature type="transmembrane region" description="Helical" evidence="2">
    <location>
        <begin position="1072"/>
        <end position="1093"/>
    </location>
</feature>
<evidence type="ECO:0000256" key="2">
    <source>
        <dbReference type="SAM" id="Phobius"/>
    </source>
</evidence>
<feature type="transmembrane region" description="Helical" evidence="2">
    <location>
        <begin position="1105"/>
        <end position="1125"/>
    </location>
</feature>
<keyword evidence="1" id="KW-0677">Repeat</keyword>
<dbReference type="Pfam" id="PF24883">
    <property type="entry name" value="NPHP3_N"/>
    <property type="match status" value="1"/>
</dbReference>
<dbReference type="AlphaFoldDB" id="A0AA39UPA5"/>
<evidence type="ECO:0000259" key="3">
    <source>
        <dbReference type="Pfam" id="PF24883"/>
    </source>
</evidence>
<evidence type="ECO:0000313" key="5">
    <source>
        <dbReference type="Proteomes" id="UP001175228"/>
    </source>
</evidence>
<evidence type="ECO:0000313" key="4">
    <source>
        <dbReference type="EMBL" id="KAK0496663.1"/>
    </source>
</evidence>
<dbReference type="InterPro" id="IPR027417">
    <property type="entry name" value="P-loop_NTPase"/>
</dbReference>
<evidence type="ECO:0000256" key="1">
    <source>
        <dbReference type="ARBA" id="ARBA00022737"/>
    </source>
</evidence>
<feature type="domain" description="Nephrocystin 3-like N-terminal" evidence="3">
    <location>
        <begin position="213"/>
        <end position="379"/>
    </location>
</feature>
<keyword evidence="2" id="KW-0472">Membrane</keyword>
<proteinExistence type="predicted"/>
<sequence>MASLPSVASIPLDTTTSDLVAQLKSALAGIVADRKEFEGQDVQDAMSHLLISMPKERTKPVKILARYVGAVDKFADMVAPIVSAGQPVAPVVFASIAVILKLYATREKFIQTIADTFLLFEKVLPTLQLLSSFEVHNAAVNQVFTGMIKFLVEAAKFLSRKRFGIFGLSNLNVSDLQAASSRLQSDINITHFMVFTDSLKESTLRFRVPDWTDTCLWALAHPVIAKWMNSTADHIWLHGGPGSGKSIIAAFLIDSVRSHISRSATANSPPEIVLYFFCDSRSGSNMKRTSISIVKSLLTQLVESPLLHLEYFSEFVEYMVTKGFNFDFPLTVLVKHLMTWIIIDALDECYEEVVGPNGIIQMLQTPPRGVNLKLACLSRKEVSIEKRLSGWQRAEVGENDTTENDILKEVGSKDHYPGGRAELESYLVRAAGNMFLYIVLKVENLKHLTPDEMKKEINRSPEELDDLYAAYLDRTMGQNRESDNESAIRALQWIVYSRQSVTLTVLAGAAVVDGVNNSRSIIDVRSVRERLEKVFGILVVIRRVKGELQVTLVHQTLKDFLVRSGDQKQKTLVRVADQSRLLIRLRSPVQQSLLCNTPRTYPIRKPIQVTELYILCDPMQPWRSHMRFLKTCVTVISSVDFLIPSQAYNDSFDKRREGLSRKERYGKLERELCHSEQWGKRKEMRQLRDLDATRVRRGTVGSLQHVRQLHQKRLEELIGWRDLVFPVEREEDLLEYVFGNFSSHLGQTFTSSVAANAHLRLQSLPGRPNHSSHLVSLVTTLRNFRLASADIRDLSLAYNNECQPLTAGIFTYRYWRWSLFPRFSNTAANLENLLNGKIMAALNEVEVVPEQKRLMALFGLLTQALTTLRLCEVALYALDEEWMVIVGASNLIDASHRAAQVLVRSAVYQTCAHLPETARHELAAIFEKDDFMNSVVLQPLRRSSMDQRKENMRQLLAKHYHQHPFAFPTLFVLFLVAGAKNWVFMWIPVLTVLSCSRGDLYGCLHSDPSTIHEMMHVLTPSFIIGRVLLLGYRIAVPSALIISIILTYTSMLVYHIFRLCGKPHIWSAPYRISVLNWSVVFVLLWQGVVSALLQEVSILKVLNAFTAHLISYNIVTIAIDGTGVLRASTQLKQFSACFVNKAPAHGGSAEGRYSRLTSPGPSPSFLFDKCGPSVH</sequence>
<accession>A0AA39UPA5</accession>
<dbReference type="EMBL" id="JAUEPU010000014">
    <property type="protein sequence ID" value="KAK0496663.1"/>
    <property type="molecule type" value="Genomic_DNA"/>
</dbReference>
<name>A0AA39UPA5_9AGAR</name>
<keyword evidence="2" id="KW-0812">Transmembrane</keyword>
<dbReference type="InterPro" id="IPR056884">
    <property type="entry name" value="NPHP3-like_N"/>
</dbReference>
<comment type="caution">
    <text evidence="4">The sequence shown here is derived from an EMBL/GenBank/DDBJ whole genome shotgun (WGS) entry which is preliminary data.</text>
</comment>
<dbReference type="Proteomes" id="UP001175228">
    <property type="component" value="Unassembled WGS sequence"/>
</dbReference>
<protein>
    <recommendedName>
        <fullName evidence="3">Nephrocystin 3-like N-terminal domain-containing protein</fullName>
    </recommendedName>
</protein>
<dbReference type="Gene3D" id="3.40.50.300">
    <property type="entry name" value="P-loop containing nucleotide triphosphate hydrolases"/>
    <property type="match status" value="1"/>
</dbReference>
<feature type="transmembrane region" description="Helical" evidence="2">
    <location>
        <begin position="1040"/>
        <end position="1060"/>
    </location>
</feature>